<dbReference type="EMBL" id="CP070249">
    <property type="protein sequence ID" value="QRV42208.1"/>
    <property type="molecule type" value="Genomic_DNA"/>
</dbReference>
<feature type="compositionally biased region" description="Basic and acidic residues" evidence="1">
    <location>
        <begin position="41"/>
        <end position="54"/>
    </location>
</feature>
<feature type="region of interest" description="Disordered" evidence="1">
    <location>
        <begin position="34"/>
        <end position="54"/>
    </location>
</feature>
<organism evidence="2 3">
    <name type="scientific">Streptomyces californicus</name>
    <dbReference type="NCBI Taxonomy" id="67351"/>
    <lineage>
        <taxon>Bacteria</taxon>
        <taxon>Bacillati</taxon>
        <taxon>Actinomycetota</taxon>
        <taxon>Actinomycetes</taxon>
        <taxon>Kitasatosporales</taxon>
        <taxon>Streptomycetaceae</taxon>
        <taxon>Streptomyces</taxon>
    </lineage>
</organism>
<proteinExistence type="predicted"/>
<evidence type="ECO:0000256" key="1">
    <source>
        <dbReference type="SAM" id="MobiDB-lite"/>
    </source>
</evidence>
<gene>
    <name evidence="2" type="ORF">I6J41_16775</name>
</gene>
<protein>
    <submittedName>
        <fullName evidence="2">Uncharacterized protein</fullName>
    </submittedName>
</protein>
<sequence length="54" mass="5688">MGFLSDRRAEAQAAIDNGRPEAAADTIVHAMLEGPGSLSDNLRDMAKSGDDKSK</sequence>
<name>A0ABX7J2C3_9ACTN</name>
<dbReference type="GeneID" id="63981201"/>
<dbReference type="Proteomes" id="UP000598054">
    <property type="component" value="Chromosome"/>
</dbReference>
<feature type="region of interest" description="Disordered" evidence="1">
    <location>
        <begin position="1"/>
        <end position="20"/>
    </location>
</feature>
<reference evidence="2 3" key="1">
    <citation type="submission" date="2021-02" db="EMBL/GenBank/DDBJ databases">
        <title>FDA dAtabase for Regulatory Grade micrObial Sequences (FDA-ARGOS): Supporting development and validation of Infectious Disease Dx tests.</title>
        <authorList>
            <person name="Sproer C."/>
            <person name="Gronow S."/>
            <person name="Severitt S."/>
            <person name="Schroder I."/>
            <person name="Tallon L."/>
            <person name="Sadzewicz L."/>
            <person name="Zhao X."/>
            <person name="Boylan J."/>
            <person name="Ott S."/>
            <person name="Bowen H."/>
            <person name="Vavikolanu K."/>
            <person name="Mehta A."/>
            <person name="Aluvathingal J."/>
            <person name="Nadendla S."/>
            <person name="Lowell S."/>
            <person name="Myers T."/>
            <person name="Yan Y."/>
            <person name="Sichtig H."/>
        </authorList>
    </citation>
    <scope>NUCLEOTIDE SEQUENCE [LARGE SCALE GENOMIC DNA]</scope>
    <source>
        <strain evidence="2 3">FDAARGOS_1211</strain>
    </source>
</reference>
<feature type="compositionally biased region" description="Basic and acidic residues" evidence="1">
    <location>
        <begin position="1"/>
        <end position="10"/>
    </location>
</feature>
<evidence type="ECO:0000313" key="2">
    <source>
        <dbReference type="EMBL" id="QRV42208.1"/>
    </source>
</evidence>
<keyword evidence="3" id="KW-1185">Reference proteome</keyword>
<evidence type="ECO:0000313" key="3">
    <source>
        <dbReference type="Proteomes" id="UP000598054"/>
    </source>
</evidence>
<accession>A0ABX7J2C3</accession>
<dbReference type="RefSeq" id="WP_156095465.1">
    <property type="nucleotide sequence ID" value="NZ_CP070242.1"/>
</dbReference>